<evidence type="ECO:0000313" key="2">
    <source>
        <dbReference type="EMBL" id="CAB0012788.1"/>
    </source>
</evidence>
<dbReference type="EMBL" id="CADCXU010025639">
    <property type="protein sequence ID" value="CAB0012788.1"/>
    <property type="molecule type" value="Genomic_DNA"/>
</dbReference>
<reference evidence="2 3" key="1">
    <citation type="submission" date="2020-02" db="EMBL/GenBank/DDBJ databases">
        <authorList>
            <person name="Ferguson B K."/>
        </authorList>
    </citation>
    <scope>NUCLEOTIDE SEQUENCE [LARGE SCALE GENOMIC DNA]</scope>
</reference>
<dbReference type="AlphaFoldDB" id="A0A6H5HAL0"/>
<feature type="compositionally biased region" description="Polar residues" evidence="1">
    <location>
        <begin position="124"/>
        <end position="133"/>
    </location>
</feature>
<evidence type="ECO:0000256" key="1">
    <source>
        <dbReference type="SAM" id="MobiDB-lite"/>
    </source>
</evidence>
<name>A0A6H5HAL0_9HEMI</name>
<organism evidence="2 3">
    <name type="scientific">Nesidiocoris tenuis</name>
    <dbReference type="NCBI Taxonomy" id="355587"/>
    <lineage>
        <taxon>Eukaryota</taxon>
        <taxon>Metazoa</taxon>
        <taxon>Ecdysozoa</taxon>
        <taxon>Arthropoda</taxon>
        <taxon>Hexapoda</taxon>
        <taxon>Insecta</taxon>
        <taxon>Pterygota</taxon>
        <taxon>Neoptera</taxon>
        <taxon>Paraneoptera</taxon>
        <taxon>Hemiptera</taxon>
        <taxon>Heteroptera</taxon>
        <taxon>Panheteroptera</taxon>
        <taxon>Cimicomorpha</taxon>
        <taxon>Miridae</taxon>
        <taxon>Dicyphina</taxon>
        <taxon>Nesidiocoris</taxon>
    </lineage>
</organism>
<dbReference type="OrthoDB" id="8196042at2759"/>
<protein>
    <submittedName>
        <fullName evidence="2">Uncharacterized protein</fullName>
    </submittedName>
</protein>
<gene>
    <name evidence="2" type="ORF">NTEN_LOCUS17482</name>
</gene>
<accession>A0A6H5HAL0</accession>
<dbReference type="Proteomes" id="UP000479000">
    <property type="component" value="Unassembled WGS sequence"/>
</dbReference>
<keyword evidence="3" id="KW-1185">Reference proteome</keyword>
<feature type="compositionally biased region" description="Low complexity" evidence="1">
    <location>
        <begin position="90"/>
        <end position="103"/>
    </location>
</feature>
<evidence type="ECO:0000313" key="3">
    <source>
        <dbReference type="Proteomes" id="UP000479000"/>
    </source>
</evidence>
<proteinExistence type="predicted"/>
<feature type="region of interest" description="Disordered" evidence="1">
    <location>
        <begin position="84"/>
        <end position="147"/>
    </location>
</feature>
<sequence length="176" mass="19341">MISRSLWFNISGSLSRFAEAISLTLPPFSPPTPLPIQGGITDIKIKVKKKGCRRFPRAPDDLKINLFLFCRQTIIVYLKNKKRSLPPSPADSGVSDVDSSSSGHTSNDELRARLAPPHPYYPHSATTAPTSVNPCRRSPDAGTTATQASMGSLYPAAHFLSPYYHQPQPYTNRTSE</sequence>